<protein>
    <submittedName>
        <fullName evidence="2">PilZ domain-containing protein</fullName>
    </submittedName>
</protein>
<gene>
    <name evidence="2" type="ORF">SAMN05216381_3284</name>
</gene>
<dbReference type="AlphaFoldDB" id="A0A1G7S298"/>
<evidence type="ECO:0000313" key="2">
    <source>
        <dbReference type="EMBL" id="SDG17127.1"/>
    </source>
</evidence>
<dbReference type="Proteomes" id="UP000243378">
    <property type="component" value="Unassembled WGS sequence"/>
</dbReference>
<dbReference type="SUPFAM" id="SSF141371">
    <property type="entry name" value="PilZ domain-like"/>
    <property type="match status" value="1"/>
</dbReference>
<sequence length="114" mass="12764">MNDRRQHSRYQATSLLEVFEQHSGRYLGRVADISSDGLMLCGPVPQPADTLVECRLVCSTPLDGVSELHFISDCLWSRGGEQGQQCWSGYHIIDIDQRNTEALSALLRHFQASS</sequence>
<dbReference type="RefSeq" id="WP_092370011.1">
    <property type="nucleotide sequence ID" value="NZ_FNBM01000008.1"/>
</dbReference>
<dbReference type="InterPro" id="IPR009875">
    <property type="entry name" value="PilZ_domain"/>
</dbReference>
<dbReference type="OrthoDB" id="6199437at2"/>
<proteinExistence type="predicted"/>
<evidence type="ECO:0000313" key="3">
    <source>
        <dbReference type="Proteomes" id="UP000243378"/>
    </source>
</evidence>
<name>A0A1G7S298_9GAMM</name>
<dbReference type="EMBL" id="FNBM01000008">
    <property type="protein sequence ID" value="SDG17127.1"/>
    <property type="molecule type" value="Genomic_DNA"/>
</dbReference>
<feature type="domain" description="PilZ" evidence="1">
    <location>
        <begin position="3"/>
        <end position="107"/>
    </location>
</feature>
<dbReference type="STRING" id="640205.SAMN05216381_3284"/>
<accession>A0A1G7S298</accession>
<dbReference type="Gene3D" id="2.40.10.220">
    <property type="entry name" value="predicted glycosyltransferase like domains"/>
    <property type="match status" value="1"/>
</dbReference>
<dbReference type="GO" id="GO:0035438">
    <property type="term" value="F:cyclic-di-GMP binding"/>
    <property type="evidence" value="ECO:0007669"/>
    <property type="project" value="InterPro"/>
</dbReference>
<evidence type="ECO:0000259" key="1">
    <source>
        <dbReference type="Pfam" id="PF07238"/>
    </source>
</evidence>
<reference evidence="2 3" key="1">
    <citation type="submission" date="2016-10" db="EMBL/GenBank/DDBJ databases">
        <authorList>
            <person name="de Groot N.N."/>
        </authorList>
    </citation>
    <scope>NUCLEOTIDE SEQUENCE [LARGE SCALE GENOMIC DNA]</scope>
    <source>
        <strain evidence="2 3">LMG 25475</strain>
    </source>
</reference>
<dbReference type="Pfam" id="PF07238">
    <property type="entry name" value="PilZ"/>
    <property type="match status" value="1"/>
</dbReference>
<organism evidence="2 3">
    <name type="scientific">Phytopseudomonas seleniipraecipitans</name>
    <dbReference type="NCBI Taxonomy" id="640205"/>
    <lineage>
        <taxon>Bacteria</taxon>
        <taxon>Pseudomonadati</taxon>
        <taxon>Pseudomonadota</taxon>
        <taxon>Gammaproteobacteria</taxon>
        <taxon>Pseudomonadales</taxon>
        <taxon>Pseudomonadaceae</taxon>
        <taxon>Phytopseudomonas</taxon>
    </lineage>
</organism>